<evidence type="ECO:0000256" key="2">
    <source>
        <dbReference type="SAM" id="SignalP"/>
    </source>
</evidence>
<protein>
    <submittedName>
        <fullName evidence="3">Uncharacterized protein</fullName>
    </submittedName>
</protein>
<dbReference type="Proteomes" id="UP000799423">
    <property type="component" value="Unassembled WGS sequence"/>
</dbReference>
<feature type="region of interest" description="Disordered" evidence="1">
    <location>
        <begin position="76"/>
        <end position="98"/>
    </location>
</feature>
<gene>
    <name evidence="3" type="ORF">T440DRAFT_33601</name>
</gene>
<evidence type="ECO:0000313" key="3">
    <source>
        <dbReference type="EMBL" id="KAF2852671.1"/>
    </source>
</evidence>
<feature type="chain" id="PRO_5025335511" evidence="2">
    <location>
        <begin position="19"/>
        <end position="153"/>
    </location>
</feature>
<dbReference type="EMBL" id="MU006298">
    <property type="protein sequence ID" value="KAF2852671.1"/>
    <property type="molecule type" value="Genomic_DNA"/>
</dbReference>
<dbReference type="AlphaFoldDB" id="A0A6A7BAW4"/>
<organism evidence="3 4">
    <name type="scientific">Plenodomus tracheiphilus IPT5</name>
    <dbReference type="NCBI Taxonomy" id="1408161"/>
    <lineage>
        <taxon>Eukaryota</taxon>
        <taxon>Fungi</taxon>
        <taxon>Dikarya</taxon>
        <taxon>Ascomycota</taxon>
        <taxon>Pezizomycotina</taxon>
        <taxon>Dothideomycetes</taxon>
        <taxon>Pleosporomycetidae</taxon>
        <taxon>Pleosporales</taxon>
        <taxon>Pleosporineae</taxon>
        <taxon>Leptosphaeriaceae</taxon>
        <taxon>Plenodomus</taxon>
    </lineage>
</organism>
<evidence type="ECO:0000313" key="4">
    <source>
        <dbReference type="Proteomes" id="UP000799423"/>
    </source>
</evidence>
<accession>A0A6A7BAW4</accession>
<dbReference type="OrthoDB" id="3780616at2759"/>
<keyword evidence="4" id="KW-1185">Reference proteome</keyword>
<evidence type="ECO:0000256" key="1">
    <source>
        <dbReference type="SAM" id="MobiDB-lite"/>
    </source>
</evidence>
<proteinExistence type="predicted"/>
<keyword evidence="2" id="KW-0732">Signal</keyword>
<feature type="signal peptide" evidence="2">
    <location>
        <begin position="1"/>
        <end position="18"/>
    </location>
</feature>
<reference evidence="3" key="1">
    <citation type="submission" date="2020-01" db="EMBL/GenBank/DDBJ databases">
        <authorList>
            <consortium name="DOE Joint Genome Institute"/>
            <person name="Haridas S."/>
            <person name="Albert R."/>
            <person name="Binder M."/>
            <person name="Bloem J."/>
            <person name="Labutti K."/>
            <person name="Salamov A."/>
            <person name="Andreopoulos B."/>
            <person name="Baker S.E."/>
            <person name="Barry K."/>
            <person name="Bills G."/>
            <person name="Bluhm B.H."/>
            <person name="Cannon C."/>
            <person name="Castanera R."/>
            <person name="Culley D.E."/>
            <person name="Daum C."/>
            <person name="Ezra D."/>
            <person name="Gonzalez J.B."/>
            <person name="Henrissat B."/>
            <person name="Kuo A."/>
            <person name="Liang C."/>
            <person name="Lipzen A."/>
            <person name="Lutzoni F."/>
            <person name="Magnuson J."/>
            <person name="Mondo S."/>
            <person name="Nolan M."/>
            <person name="Ohm R."/>
            <person name="Pangilinan J."/>
            <person name="Park H.-J."/>
            <person name="Ramirez L."/>
            <person name="Alfaro M."/>
            <person name="Sun H."/>
            <person name="Tritt A."/>
            <person name="Yoshinaga Y."/>
            <person name="Zwiers L.-H."/>
            <person name="Turgeon B.G."/>
            <person name="Goodwin S.B."/>
            <person name="Spatafora J.W."/>
            <person name="Crous P.W."/>
            <person name="Grigoriev I.V."/>
        </authorList>
    </citation>
    <scope>NUCLEOTIDE SEQUENCE</scope>
    <source>
        <strain evidence="3">IPT5</strain>
    </source>
</reference>
<sequence length="153" mass="17174">MRSYILIAFVAIITFVSAIPITPAAPRWQRRAEQFRLQGLREIEIAEKLMTPTASSPSEPQPFLSRLNRNLHVYLHTPSTDDEPDLSGDVAPGSAAAPQMLPTVPASDDSSFFERLCAIFHRSESGFGYEGKESEMRRPIGSVYWKQFGGFRR</sequence>
<name>A0A6A7BAW4_9PLEO</name>